<reference evidence="1" key="1">
    <citation type="submission" date="2022-07" db="EMBL/GenBank/DDBJ databases">
        <title>Complete genome sequence of carbapenem-resistant Klebsiella spp. in Japan.</title>
        <authorList>
            <person name="Maehana S."/>
            <person name="Suzuki M."/>
            <person name="Kitasato H."/>
        </authorList>
    </citation>
    <scope>NUCLEOTIDE SEQUENCE</scope>
    <source>
        <strain evidence="1">KAM644</strain>
    </source>
</reference>
<organism evidence="1 2">
    <name type="scientific">Klebsiella quasipneumoniae subsp. quasipneumoniae</name>
    <dbReference type="NCBI Taxonomy" id="1667327"/>
    <lineage>
        <taxon>Bacteria</taxon>
        <taxon>Pseudomonadati</taxon>
        <taxon>Pseudomonadota</taxon>
        <taxon>Gammaproteobacteria</taxon>
        <taxon>Enterobacterales</taxon>
        <taxon>Enterobacteriaceae</taxon>
        <taxon>Klebsiella/Raoultella group</taxon>
        <taxon>Klebsiella</taxon>
        <taxon>Klebsiella pneumoniae complex</taxon>
    </lineage>
</organism>
<gene>
    <name evidence="1" type="ORF">KAM644c_14430</name>
</gene>
<name>A0AAN1Y3E2_9ENTR</name>
<evidence type="ECO:0000313" key="1">
    <source>
        <dbReference type="EMBL" id="BDO12377.1"/>
    </source>
</evidence>
<proteinExistence type="predicted"/>
<protein>
    <submittedName>
        <fullName evidence="1">Uncharacterized protein</fullName>
    </submittedName>
</protein>
<sequence>MAIAQVNIDLFNQYNLIKYNSTEYEFGEIYFLSQMRGGIAVKRRNWLHSCEKSFRQVIDS</sequence>
<accession>A0AAN1Y3E2</accession>
<evidence type="ECO:0000313" key="2">
    <source>
        <dbReference type="Proteomes" id="UP001058353"/>
    </source>
</evidence>
<dbReference type="AlphaFoldDB" id="A0AAN1Y3E2"/>
<dbReference type="Proteomes" id="UP001058353">
    <property type="component" value="Chromosome"/>
</dbReference>
<dbReference type="EMBL" id="AP026407">
    <property type="protein sequence ID" value="BDO12377.1"/>
    <property type="molecule type" value="Genomic_DNA"/>
</dbReference>